<proteinExistence type="predicted"/>
<gene>
    <name evidence="2" type="ORF">BDV95DRAFT_596905</name>
</gene>
<keyword evidence="1" id="KW-1133">Transmembrane helix</keyword>
<evidence type="ECO:0000313" key="2">
    <source>
        <dbReference type="EMBL" id="KAF2868559.1"/>
    </source>
</evidence>
<comment type="caution">
    <text evidence="2">The sequence shown here is derived from an EMBL/GenBank/DDBJ whole genome shotgun (WGS) entry which is preliminary data.</text>
</comment>
<organism evidence="2 3">
    <name type="scientific">Massariosphaeria phaeospora</name>
    <dbReference type="NCBI Taxonomy" id="100035"/>
    <lineage>
        <taxon>Eukaryota</taxon>
        <taxon>Fungi</taxon>
        <taxon>Dikarya</taxon>
        <taxon>Ascomycota</taxon>
        <taxon>Pezizomycotina</taxon>
        <taxon>Dothideomycetes</taxon>
        <taxon>Pleosporomycetidae</taxon>
        <taxon>Pleosporales</taxon>
        <taxon>Pleosporales incertae sedis</taxon>
        <taxon>Massariosphaeria</taxon>
    </lineage>
</organism>
<dbReference type="EMBL" id="JAADJZ010000018">
    <property type="protein sequence ID" value="KAF2868559.1"/>
    <property type="molecule type" value="Genomic_DNA"/>
</dbReference>
<sequence>MADSTVPDSGASAVHIGFWQNYDGGRLQGALLTLSNQNAAALLSFLAVAVTFAANRSWKICRFVLYQYLRTHTDENDTAAQSRRQLQVILRNIVTAGSTLWTFIDMFWTRRRERQSALQWNWKPTVLAILSATHLAGFIAAGILTSKILVGRIVVSKRIDSCGQWQAKNSSDPASLLSYQTLRLNETLDAENYVRNCYGQGVSRGILDCGKLFTRSLPYQVEHDVACPFGDDLCSDNPKGAYAMDSGLISFSDLGINSQFASRLSVQRRSLCTVVPDGPFKEQTLTSDDLPVTLRANETIEVYKFLTIDEEDDSNLYYRSDNYSGTYNLMAYHLPYEPEQIAAPIRPNPNDHDASVILLRQNGVQYLTTHDDPWFSVKQGIEFDNSTGLIRPDLIRYETDRFLNVLACDERVRFCNALTNTCSPWTGLYTSTYNLNTAISILAGPSMHNTTTAYDELGKTVTLVSLSLPLTSLPDSIRNRPGASALQAARYLNLNLQYHLEPAQWKIELNYWFSMALARLQLELFNTIEKPPSVDEAQAVNTWSDSGLTSLCGRIKFRSANHASLSAVGVGLVVGLVTLLVLGSWVDGVLAWVPGEWAQRVVREWQEWENLSMLGEIEGWRARIGDLSDPFEVRGWTEVHETK</sequence>
<evidence type="ECO:0000256" key="1">
    <source>
        <dbReference type="SAM" id="Phobius"/>
    </source>
</evidence>
<feature type="transmembrane region" description="Helical" evidence="1">
    <location>
        <begin position="128"/>
        <end position="150"/>
    </location>
</feature>
<reference evidence="2 3" key="1">
    <citation type="submission" date="2020-01" db="EMBL/GenBank/DDBJ databases">
        <authorList>
            <consortium name="DOE Joint Genome Institute"/>
            <person name="Haridas S."/>
            <person name="Albert R."/>
            <person name="Binder M."/>
            <person name="Bloem J."/>
            <person name="Labutti K."/>
            <person name="Salamov A."/>
            <person name="Andreopoulos B."/>
            <person name="Baker S.E."/>
            <person name="Barry K."/>
            <person name="Bills G."/>
            <person name="Bluhm B.H."/>
            <person name="Cannon C."/>
            <person name="Castanera R."/>
            <person name="Culley D.E."/>
            <person name="Daum C."/>
            <person name="Ezra D."/>
            <person name="Gonzalez J.B."/>
            <person name="Henrissat B."/>
            <person name="Kuo A."/>
            <person name="Liang C."/>
            <person name="Lipzen A."/>
            <person name="Lutzoni F."/>
            <person name="Magnuson J."/>
            <person name="Mondo S."/>
            <person name="Nolan M."/>
            <person name="Ohm R."/>
            <person name="Pangilinan J."/>
            <person name="Park H.-J.H."/>
            <person name="Ramirez L."/>
            <person name="Alfaro M."/>
            <person name="Sun H."/>
            <person name="Tritt A."/>
            <person name="Yoshinaga Y."/>
            <person name="Zwiers L.-H.L."/>
            <person name="Turgeon B.G."/>
            <person name="Goodwin S.B."/>
            <person name="Spatafora J.W."/>
            <person name="Crous P.W."/>
            <person name="Grigoriev I.V."/>
        </authorList>
    </citation>
    <scope>NUCLEOTIDE SEQUENCE [LARGE SCALE GENOMIC DNA]</scope>
    <source>
        <strain evidence="2 3">CBS 611.86</strain>
    </source>
</reference>
<dbReference type="Proteomes" id="UP000481861">
    <property type="component" value="Unassembled WGS sequence"/>
</dbReference>
<keyword evidence="3" id="KW-1185">Reference proteome</keyword>
<keyword evidence="1" id="KW-0472">Membrane</keyword>
<protein>
    <submittedName>
        <fullName evidence="2">Uncharacterized protein</fullName>
    </submittedName>
</protein>
<feature type="transmembrane region" description="Helical" evidence="1">
    <location>
        <begin position="39"/>
        <end position="58"/>
    </location>
</feature>
<accession>A0A7C8M523</accession>
<name>A0A7C8M523_9PLEO</name>
<feature type="transmembrane region" description="Helical" evidence="1">
    <location>
        <begin position="88"/>
        <end position="108"/>
    </location>
</feature>
<feature type="transmembrane region" description="Helical" evidence="1">
    <location>
        <begin position="563"/>
        <end position="586"/>
    </location>
</feature>
<dbReference type="AlphaFoldDB" id="A0A7C8M523"/>
<dbReference type="OrthoDB" id="3540210at2759"/>
<evidence type="ECO:0000313" key="3">
    <source>
        <dbReference type="Proteomes" id="UP000481861"/>
    </source>
</evidence>
<keyword evidence="1" id="KW-0812">Transmembrane</keyword>